<sequence>CLGWWASNNMNVMRWGDNMRNVAVTEGDKTEAEKIFGASINTWSVNELNSYVNRATDKQAKDLIEDYKNKYNIDPELLNQKYDSLLIAAKQ</sequence>
<dbReference type="Pfam" id="PF24856">
    <property type="entry name" value="AraA_central"/>
    <property type="match status" value="1"/>
</dbReference>
<dbReference type="GO" id="GO:0019569">
    <property type="term" value="P:L-arabinose catabolic process to D-xylulose 5-phosphate"/>
    <property type="evidence" value="ECO:0007669"/>
    <property type="project" value="TreeGrafter"/>
</dbReference>
<protein>
    <submittedName>
        <fullName evidence="4">L-arabinose isomerase</fullName>
    </submittedName>
</protein>
<dbReference type="GO" id="GO:0005829">
    <property type="term" value="C:cytosol"/>
    <property type="evidence" value="ECO:0007669"/>
    <property type="project" value="TreeGrafter"/>
</dbReference>
<gene>
    <name evidence="4" type="ORF">CG405_03580</name>
</gene>
<dbReference type="InterPro" id="IPR009015">
    <property type="entry name" value="Fucose_isomerase_N/cen_sf"/>
</dbReference>
<dbReference type="InterPro" id="IPR003762">
    <property type="entry name" value="Lara_isomerase"/>
</dbReference>
<dbReference type="GO" id="GO:0008733">
    <property type="term" value="F:L-arabinose isomerase activity"/>
    <property type="evidence" value="ECO:0007669"/>
    <property type="project" value="InterPro"/>
</dbReference>
<dbReference type="PANTHER" id="PTHR38464:SF1">
    <property type="entry name" value="L-ARABINOSE ISOMERASE"/>
    <property type="match status" value="1"/>
</dbReference>
<name>A0A3E2CDI3_GARVA</name>
<keyword evidence="2" id="KW-0119">Carbohydrate metabolism</keyword>
<feature type="non-terminal residue" evidence="4">
    <location>
        <position position="91"/>
    </location>
</feature>
<accession>A0A3E2CDI3</accession>
<evidence type="ECO:0000313" key="4">
    <source>
        <dbReference type="EMBL" id="RFT29802.1"/>
    </source>
</evidence>
<evidence type="ECO:0000313" key="5">
    <source>
        <dbReference type="Proteomes" id="UP000258379"/>
    </source>
</evidence>
<feature type="non-terminal residue" evidence="4">
    <location>
        <position position="1"/>
    </location>
</feature>
<comment type="caution">
    <text evidence="4">The sequence shown here is derived from an EMBL/GenBank/DDBJ whole genome shotgun (WGS) entry which is preliminary data.</text>
</comment>
<proteinExistence type="predicted"/>
<evidence type="ECO:0000256" key="2">
    <source>
        <dbReference type="ARBA" id="ARBA00023277"/>
    </source>
</evidence>
<feature type="domain" description="L-arabinose isomerase central" evidence="3">
    <location>
        <begin position="12"/>
        <end position="89"/>
    </location>
</feature>
<dbReference type="PANTHER" id="PTHR38464">
    <property type="entry name" value="L-ARABINOSE ISOMERASE"/>
    <property type="match status" value="1"/>
</dbReference>
<evidence type="ECO:0000256" key="1">
    <source>
        <dbReference type="ARBA" id="ARBA00023235"/>
    </source>
</evidence>
<dbReference type="Proteomes" id="UP000258379">
    <property type="component" value="Unassembled WGS sequence"/>
</dbReference>
<evidence type="ECO:0000259" key="3">
    <source>
        <dbReference type="Pfam" id="PF24856"/>
    </source>
</evidence>
<reference evidence="4 5" key="1">
    <citation type="submission" date="2017-07" db="EMBL/GenBank/DDBJ databases">
        <title>A comparative genomics approach to explaining the enigmatic role of Gardnerella vaginalis in the vaginal microbiome.</title>
        <authorList>
            <person name="Vancuren S.J."/>
            <person name="Hill J.E."/>
        </authorList>
    </citation>
    <scope>NUCLEOTIDE SEQUENCE [LARGE SCALE GENOMIC DNA]</scope>
    <source>
        <strain evidence="4 5">WP023</strain>
    </source>
</reference>
<dbReference type="InterPro" id="IPR055390">
    <property type="entry name" value="AraA_central"/>
</dbReference>
<keyword evidence="1 4" id="KW-0413">Isomerase</keyword>
<dbReference type="AlphaFoldDB" id="A0A3E2CDI3"/>
<dbReference type="SUPFAM" id="SSF53743">
    <property type="entry name" value="FucI/AraA N-terminal and middle domains"/>
    <property type="match status" value="1"/>
</dbReference>
<dbReference type="EMBL" id="NNRU01000002">
    <property type="protein sequence ID" value="RFT29802.1"/>
    <property type="molecule type" value="Genomic_DNA"/>
</dbReference>
<organism evidence="4 5">
    <name type="scientific">Gardnerella vaginalis</name>
    <dbReference type="NCBI Taxonomy" id="2702"/>
    <lineage>
        <taxon>Bacteria</taxon>
        <taxon>Bacillati</taxon>
        <taxon>Actinomycetota</taxon>
        <taxon>Actinomycetes</taxon>
        <taxon>Bifidobacteriales</taxon>
        <taxon>Bifidobacteriaceae</taxon>
        <taxon>Gardnerella</taxon>
    </lineage>
</organism>